<dbReference type="SMART" id="SM00091">
    <property type="entry name" value="PAS"/>
    <property type="match status" value="2"/>
</dbReference>
<dbReference type="InterPro" id="IPR000014">
    <property type="entry name" value="PAS"/>
</dbReference>
<gene>
    <name evidence="2" type="ORF">QO012_001656</name>
</gene>
<dbReference type="Pfam" id="PF02954">
    <property type="entry name" value="HTH_8"/>
    <property type="match status" value="1"/>
</dbReference>
<dbReference type="RefSeq" id="WP_238207271.1">
    <property type="nucleotide sequence ID" value="NZ_BPQE01000033.1"/>
</dbReference>
<dbReference type="Gene3D" id="3.30.450.20">
    <property type="entry name" value="PAS domain"/>
    <property type="match status" value="3"/>
</dbReference>
<dbReference type="NCBIfam" id="TIGR02040">
    <property type="entry name" value="PpsR-CrtJ"/>
    <property type="match status" value="1"/>
</dbReference>
<feature type="domain" description="PAS" evidence="1">
    <location>
        <begin position="159"/>
        <end position="213"/>
    </location>
</feature>
<keyword evidence="3" id="KW-1185">Reference proteome</keyword>
<protein>
    <submittedName>
        <fullName evidence="2">Transcriptional regulator PpsR</fullName>
    </submittedName>
</protein>
<dbReference type="Pfam" id="PF13188">
    <property type="entry name" value="PAS_8"/>
    <property type="match status" value="2"/>
</dbReference>
<dbReference type="EMBL" id="JAUSVP010000004">
    <property type="protein sequence ID" value="MDQ0447160.1"/>
    <property type="molecule type" value="Genomic_DNA"/>
</dbReference>
<evidence type="ECO:0000313" key="3">
    <source>
        <dbReference type="Proteomes" id="UP001231124"/>
    </source>
</evidence>
<accession>A0ABU0HZT2</accession>
<dbReference type="PROSITE" id="PS50112">
    <property type="entry name" value="PAS"/>
    <property type="match status" value="1"/>
</dbReference>
<dbReference type="Gene3D" id="1.20.5.430">
    <property type="match status" value="1"/>
</dbReference>
<dbReference type="PRINTS" id="PR01590">
    <property type="entry name" value="HTHFIS"/>
</dbReference>
<dbReference type="SUPFAM" id="SSF55785">
    <property type="entry name" value="PYP-like sensor domain (PAS domain)"/>
    <property type="match status" value="2"/>
</dbReference>
<comment type="caution">
    <text evidence="2">The sequence shown here is derived from an EMBL/GenBank/DDBJ whole genome shotgun (WGS) entry which is preliminary data.</text>
</comment>
<proteinExistence type="predicted"/>
<dbReference type="InterPro" id="IPR035965">
    <property type="entry name" value="PAS-like_dom_sf"/>
</dbReference>
<dbReference type="InterPro" id="IPR011785">
    <property type="entry name" value="Tscrpt_reg_PpsR-CrtJ"/>
</dbReference>
<sequence>MPPRPRPAEPVPHEALPKVAALLGGTTAGLAVTAASDLSLIVDADGVIQGATGGGDFADEKITGWLGRRLVDTVTVESRPKVDELLRDAAPGEVTRWRQVNHPSPTGTDLPIRYAALRPDAGGPILVLGRDMRAVAALQRRLADTQQTLERDYDRLRAAETRYRLLFQICGEAVLVVDATTRRVIEANPAAARLLGRPVRRLVGIDTVELFDPASLRILEGQHASLRTSGQAPDCRAILLQGRGEVTVSASLFRGEGGTSAILRLLPERAADGAASEEQAGPLPIRALIEAMPEGFVLTDPGRRVLWANAAFLELAQLAAEGQAKGRPIDSWLCRDETDARTLFATLQDHGSVRRYASVVRGAYGALEDVEIAAVTAPGSPGCVGFSIRALPPRSSLNIGTRTEPRSVEQMAELVGRVSMKTLVRETTDLIEKLCIEAALRITRDNRASAAEMLGLSRQGLYAKMRRYGVGDLDAVEEG</sequence>
<dbReference type="InterPro" id="IPR002197">
    <property type="entry name" value="HTH_Fis"/>
</dbReference>
<dbReference type="CDD" id="cd00130">
    <property type="entry name" value="PAS"/>
    <property type="match status" value="1"/>
</dbReference>
<dbReference type="SUPFAM" id="SSF46689">
    <property type="entry name" value="Homeodomain-like"/>
    <property type="match status" value="1"/>
</dbReference>
<name>A0ABU0HZT2_9HYPH</name>
<evidence type="ECO:0000313" key="2">
    <source>
        <dbReference type="EMBL" id="MDQ0447160.1"/>
    </source>
</evidence>
<organism evidence="2 3">
    <name type="scientific">Methylobacterium aerolatum</name>
    <dbReference type="NCBI Taxonomy" id="418708"/>
    <lineage>
        <taxon>Bacteria</taxon>
        <taxon>Pseudomonadati</taxon>
        <taxon>Pseudomonadota</taxon>
        <taxon>Alphaproteobacteria</taxon>
        <taxon>Hyphomicrobiales</taxon>
        <taxon>Methylobacteriaceae</taxon>
        <taxon>Methylobacterium</taxon>
    </lineage>
</organism>
<reference evidence="2 3" key="1">
    <citation type="submission" date="2023-07" db="EMBL/GenBank/DDBJ databases">
        <title>Genomic Encyclopedia of Type Strains, Phase IV (KMG-IV): sequencing the most valuable type-strain genomes for metagenomic binning, comparative biology and taxonomic classification.</title>
        <authorList>
            <person name="Goeker M."/>
        </authorList>
    </citation>
    <scope>NUCLEOTIDE SEQUENCE [LARGE SCALE GENOMIC DNA]</scope>
    <source>
        <strain evidence="2 3">DSM 19013</strain>
    </source>
</reference>
<dbReference type="InterPro" id="IPR009057">
    <property type="entry name" value="Homeodomain-like_sf"/>
</dbReference>
<evidence type="ECO:0000259" key="1">
    <source>
        <dbReference type="PROSITE" id="PS50112"/>
    </source>
</evidence>
<dbReference type="Proteomes" id="UP001231124">
    <property type="component" value="Unassembled WGS sequence"/>
</dbReference>
<dbReference type="Gene3D" id="1.10.10.60">
    <property type="entry name" value="Homeodomain-like"/>
    <property type="match status" value="1"/>
</dbReference>